<proteinExistence type="predicted"/>
<dbReference type="EMBL" id="JACEFO010001776">
    <property type="protein sequence ID" value="KAF8703978.1"/>
    <property type="molecule type" value="Genomic_DNA"/>
</dbReference>
<evidence type="ECO:0000313" key="5">
    <source>
        <dbReference type="Proteomes" id="UP000636709"/>
    </source>
</evidence>
<evidence type="ECO:0000313" key="4">
    <source>
        <dbReference type="EMBL" id="KAF8776080.1"/>
    </source>
</evidence>
<dbReference type="InterPro" id="IPR016140">
    <property type="entry name" value="Bifunc_inhib/LTP/seed_store"/>
</dbReference>
<feature type="domain" description="Bifunctional inhibitor/plant lipid transfer protein/seed storage helical" evidence="2">
    <location>
        <begin position="12"/>
        <end position="76"/>
    </location>
</feature>
<dbReference type="PANTHER" id="PTHR33286">
    <property type="entry name" value="BIFUNCTIONAL INHIBITOR/LIPID-TRANSFER PROTEIN/SEED STORAGE 2S ALBUMIN SUPERFAMILY PROTEIN"/>
    <property type="match status" value="1"/>
</dbReference>
<dbReference type="OrthoDB" id="714652at2759"/>
<keyword evidence="5" id="KW-1185">Reference proteome</keyword>
<gene>
    <name evidence="4" type="ORF">HU200_003902</name>
    <name evidence="3" type="ORF">HU200_031459</name>
</gene>
<dbReference type="AlphaFoldDB" id="A0A835KTZ0"/>
<evidence type="ECO:0000259" key="2">
    <source>
        <dbReference type="Pfam" id="PF14368"/>
    </source>
</evidence>
<feature type="chain" id="PRO_5033940930" description="Bifunctional inhibitor/plant lipid transfer protein/seed storage helical domain-containing protein" evidence="1">
    <location>
        <begin position="28"/>
        <end position="85"/>
    </location>
</feature>
<keyword evidence="1" id="KW-0732">Signal</keyword>
<dbReference type="Pfam" id="PF14368">
    <property type="entry name" value="LTP_2"/>
    <property type="match status" value="1"/>
</dbReference>
<feature type="signal peptide" evidence="1">
    <location>
        <begin position="1"/>
        <end position="27"/>
    </location>
</feature>
<reference evidence="4" key="1">
    <citation type="submission" date="2020-07" db="EMBL/GenBank/DDBJ databases">
        <title>Genome sequence and genetic diversity analysis of an under-domesticated orphan crop, white fonio (Digitaria exilis).</title>
        <authorList>
            <person name="Bennetzen J.L."/>
            <person name="Chen S."/>
            <person name="Ma X."/>
            <person name="Wang X."/>
            <person name="Yssel A.E.J."/>
            <person name="Chaluvadi S.R."/>
            <person name="Johnson M."/>
            <person name="Gangashetty P."/>
            <person name="Hamidou F."/>
            <person name="Sanogo M.D."/>
            <person name="Zwaenepoel A."/>
            <person name="Wallace J."/>
            <person name="Van De Peer Y."/>
            <person name="Van Deynze A."/>
        </authorList>
    </citation>
    <scope>NUCLEOTIDE SEQUENCE</scope>
    <source>
        <tissue evidence="4">Leaves</tissue>
    </source>
</reference>
<dbReference type="Proteomes" id="UP000636709">
    <property type="component" value="Unassembled WGS sequence"/>
</dbReference>
<evidence type="ECO:0000256" key="1">
    <source>
        <dbReference type="SAM" id="SignalP"/>
    </source>
</evidence>
<dbReference type="EMBL" id="JACEFO010000232">
    <property type="protein sequence ID" value="KAF8776080.1"/>
    <property type="molecule type" value="Genomic_DNA"/>
</dbReference>
<protein>
    <recommendedName>
        <fullName evidence="2">Bifunctional inhibitor/plant lipid transfer protein/seed storage helical domain-containing protein</fullName>
    </recommendedName>
</protein>
<evidence type="ECO:0000313" key="3">
    <source>
        <dbReference type="EMBL" id="KAF8703978.1"/>
    </source>
</evidence>
<accession>A0A835KTZ0</accession>
<sequence>MMAMKVILKLLALYLVFTMFMTHHAWGEEDCYKDKVLVALKCRKTIEIGIPYTDPSDKCRSAVEKSNMACICHNHQTGGAFHKHE</sequence>
<name>A0A835KTZ0_9POAL</name>
<comment type="caution">
    <text evidence="4">The sequence shown here is derived from an EMBL/GenBank/DDBJ whole genome shotgun (WGS) entry which is preliminary data.</text>
</comment>
<dbReference type="PANTHER" id="PTHR33286:SF44">
    <property type="entry name" value="5A2 PROTEIN"/>
    <property type="match status" value="1"/>
</dbReference>
<organism evidence="4 5">
    <name type="scientific">Digitaria exilis</name>
    <dbReference type="NCBI Taxonomy" id="1010633"/>
    <lineage>
        <taxon>Eukaryota</taxon>
        <taxon>Viridiplantae</taxon>
        <taxon>Streptophyta</taxon>
        <taxon>Embryophyta</taxon>
        <taxon>Tracheophyta</taxon>
        <taxon>Spermatophyta</taxon>
        <taxon>Magnoliopsida</taxon>
        <taxon>Liliopsida</taxon>
        <taxon>Poales</taxon>
        <taxon>Poaceae</taxon>
        <taxon>PACMAD clade</taxon>
        <taxon>Panicoideae</taxon>
        <taxon>Panicodae</taxon>
        <taxon>Paniceae</taxon>
        <taxon>Anthephorinae</taxon>
        <taxon>Digitaria</taxon>
    </lineage>
</organism>